<comment type="caution">
    <text evidence="2">The sequence shown here is derived from an EMBL/GenBank/DDBJ whole genome shotgun (WGS) entry which is preliminary data.</text>
</comment>
<dbReference type="InterPro" id="IPR011528">
    <property type="entry name" value="NERD"/>
</dbReference>
<dbReference type="OrthoDB" id="2164794at2"/>
<dbReference type="Proteomes" id="UP000034166">
    <property type="component" value="Unassembled WGS sequence"/>
</dbReference>
<reference evidence="2 3" key="1">
    <citation type="submission" date="2015-04" db="EMBL/GenBank/DDBJ databases">
        <title>Taxonomic description and genome sequence of Bacillus campisalis sp. nov., a novel member of the genus Bacillus isolated from solar saltern.</title>
        <authorList>
            <person name="Mathan Kumar R."/>
            <person name="Kaur G."/>
            <person name="Kumar A."/>
            <person name="Singh N.K."/>
            <person name="Kaur N."/>
            <person name="Kumar N."/>
            <person name="Mayilraj S."/>
        </authorList>
    </citation>
    <scope>NUCLEOTIDE SEQUENCE [LARGE SCALE GENOMIC DNA]</scope>
    <source>
        <strain evidence="2 3">SA2-6</strain>
    </source>
</reference>
<dbReference type="PROSITE" id="PS50965">
    <property type="entry name" value="NERD"/>
    <property type="match status" value="1"/>
</dbReference>
<dbReference type="EMBL" id="LAYY01000033">
    <property type="protein sequence ID" value="KKK36351.1"/>
    <property type="molecule type" value="Genomic_DNA"/>
</dbReference>
<evidence type="ECO:0000259" key="1">
    <source>
        <dbReference type="PROSITE" id="PS50965"/>
    </source>
</evidence>
<dbReference type="AlphaFoldDB" id="A0A0M2SRQ4"/>
<dbReference type="PATRIC" id="fig|1408103.3.peg.4406"/>
<proteinExistence type="predicted"/>
<evidence type="ECO:0000313" key="2">
    <source>
        <dbReference type="EMBL" id="KKK36351.1"/>
    </source>
</evidence>
<dbReference type="Pfam" id="PF08378">
    <property type="entry name" value="NERD"/>
    <property type="match status" value="1"/>
</dbReference>
<gene>
    <name evidence="2" type="ORF">WQ57_19900</name>
</gene>
<keyword evidence="3" id="KW-1185">Reference proteome</keyword>
<name>A0A0M2SRQ4_9BACI</name>
<sequence>MLCKSRKESDEIRILRHLNNRMTLTEKDKQHFLNLAKGYEGEVLFDSLTEKLSCECYNLNDLLLQVGGTLFQIDTLIILQGTIYACDVKYHEGDYVYETDKLYKKPRIEVLDPLLQLKRSNSLLRQLLNKLGYHFALESYVVFNNPQFTLYQAPLNKPFIFPTQVNRFLQKLDSTPSKLSSKHKQLADKLVSLHITDSPYRQLPFYEYGKLRKGLTCSKCQSFEFHVKGKNCVCKDCETLEPVVSAVIRSIEEYKLLFPNEKVTTNVIYEWCKMVTKKRIRAILQENFTAAGGHRWSYYE</sequence>
<feature type="domain" description="NERD" evidence="1">
    <location>
        <begin position="37"/>
        <end position="147"/>
    </location>
</feature>
<protein>
    <submittedName>
        <fullName evidence="2">Nuclease</fullName>
    </submittedName>
</protein>
<evidence type="ECO:0000313" key="3">
    <source>
        <dbReference type="Proteomes" id="UP000034166"/>
    </source>
</evidence>
<organism evidence="2 3">
    <name type="scientific">Mesobacillus campisalis</name>
    <dbReference type="NCBI Taxonomy" id="1408103"/>
    <lineage>
        <taxon>Bacteria</taxon>
        <taxon>Bacillati</taxon>
        <taxon>Bacillota</taxon>
        <taxon>Bacilli</taxon>
        <taxon>Bacillales</taxon>
        <taxon>Bacillaceae</taxon>
        <taxon>Mesobacillus</taxon>
    </lineage>
</organism>
<dbReference type="RefSeq" id="WP_046525517.1">
    <property type="nucleotide sequence ID" value="NZ_LAYY01000033.1"/>
</dbReference>
<accession>A0A0M2SRQ4</accession>